<evidence type="ECO:0000256" key="1">
    <source>
        <dbReference type="SAM" id="MobiDB-lite"/>
    </source>
</evidence>
<dbReference type="AlphaFoldDB" id="A0A9W9C6U7"/>
<organism evidence="2 3">
    <name type="scientific">Didymosphaeria variabile</name>
    <dbReference type="NCBI Taxonomy" id="1932322"/>
    <lineage>
        <taxon>Eukaryota</taxon>
        <taxon>Fungi</taxon>
        <taxon>Dikarya</taxon>
        <taxon>Ascomycota</taxon>
        <taxon>Pezizomycotina</taxon>
        <taxon>Dothideomycetes</taxon>
        <taxon>Pleosporomycetidae</taxon>
        <taxon>Pleosporales</taxon>
        <taxon>Massarineae</taxon>
        <taxon>Didymosphaeriaceae</taxon>
        <taxon>Didymosphaeria</taxon>
    </lineage>
</organism>
<evidence type="ECO:0000313" key="2">
    <source>
        <dbReference type="EMBL" id="KAJ4345798.1"/>
    </source>
</evidence>
<dbReference type="GeneID" id="80915463"/>
<dbReference type="PANTHER" id="PTHR38790">
    <property type="entry name" value="2EXR DOMAIN-CONTAINING PROTEIN-RELATED"/>
    <property type="match status" value="1"/>
</dbReference>
<protein>
    <submittedName>
        <fullName evidence="2">Uncharacterized protein</fullName>
    </submittedName>
</protein>
<evidence type="ECO:0000313" key="3">
    <source>
        <dbReference type="Proteomes" id="UP001140513"/>
    </source>
</evidence>
<feature type="compositionally biased region" description="Polar residues" evidence="1">
    <location>
        <begin position="1"/>
        <end position="18"/>
    </location>
</feature>
<sequence length="303" mass="34408">MSVSRRGTPLESETTETGYETMVGKDDGKITTQDLRGSGPTELDISVVKESNGLLDPTPRGRYVEIAQRNQETSPFLRLPPELRTIIYRLVCDDFEVRVMRDERLRQGARAAWRIDFDPFDPVHQSISFLRVCRAIYAEARLIPYAEAQFSLTYSNSQDPVVQHVHQRYALRHSTLRRSAGTFVFRGGPRERLPARILPVQTNAITTVQLVNSIRPTLRTLMEEVACLPALRQINWVARWAYFTFLADMKQITAIQESVGNSIQVVIKVTPTLEAGLRDGLDDQQWGVEKKISEQRAGTVHID</sequence>
<dbReference type="Proteomes" id="UP001140513">
    <property type="component" value="Unassembled WGS sequence"/>
</dbReference>
<feature type="region of interest" description="Disordered" evidence="1">
    <location>
        <begin position="1"/>
        <end position="38"/>
    </location>
</feature>
<dbReference type="PANTHER" id="PTHR38790:SF4">
    <property type="entry name" value="2EXR DOMAIN-CONTAINING PROTEIN"/>
    <property type="match status" value="1"/>
</dbReference>
<reference evidence="2" key="1">
    <citation type="submission" date="2022-10" db="EMBL/GenBank/DDBJ databases">
        <title>Tapping the CABI collections for fungal endophytes: first genome assemblies for Collariella, Neodidymelliopsis, Ascochyta clinopodiicola, Didymella pomorum, Didymosphaeria variabile, Neocosmospora piperis and Neocucurbitaria cava.</title>
        <authorList>
            <person name="Hill R."/>
        </authorList>
    </citation>
    <scope>NUCLEOTIDE SEQUENCE</scope>
    <source>
        <strain evidence="2">IMI 356815</strain>
    </source>
</reference>
<accession>A0A9W9C6U7</accession>
<keyword evidence="3" id="KW-1185">Reference proteome</keyword>
<dbReference type="EMBL" id="JAPEUX010000009">
    <property type="protein sequence ID" value="KAJ4345798.1"/>
    <property type="molecule type" value="Genomic_DNA"/>
</dbReference>
<proteinExistence type="predicted"/>
<comment type="caution">
    <text evidence="2">The sequence shown here is derived from an EMBL/GenBank/DDBJ whole genome shotgun (WGS) entry which is preliminary data.</text>
</comment>
<name>A0A9W9C6U7_9PLEO</name>
<dbReference type="RefSeq" id="XP_056065962.1">
    <property type="nucleotide sequence ID" value="XM_056220659.1"/>
</dbReference>
<gene>
    <name evidence="2" type="ORF">N0V89_011933</name>
</gene>
<dbReference type="OrthoDB" id="5413827at2759"/>